<proteinExistence type="predicted"/>
<feature type="compositionally biased region" description="Basic and acidic residues" evidence="1">
    <location>
        <begin position="514"/>
        <end position="523"/>
    </location>
</feature>
<feature type="signal peptide" evidence="2">
    <location>
        <begin position="1"/>
        <end position="24"/>
    </location>
</feature>
<protein>
    <submittedName>
        <fullName evidence="3">Expressed protein</fullName>
    </submittedName>
</protein>
<keyword evidence="2" id="KW-0732">Signal</keyword>
<feature type="chain" id="PRO_5043561083" evidence="2">
    <location>
        <begin position="25"/>
        <end position="785"/>
    </location>
</feature>
<feature type="compositionally biased region" description="Basic and acidic residues" evidence="1">
    <location>
        <begin position="404"/>
        <end position="416"/>
    </location>
</feature>
<dbReference type="EMBL" id="CALTRL010000147">
    <property type="protein sequence ID" value="CAH7666728.1"/>
    <property type="molecule type" value="Genomic_DNA"/>
</dbReference>
<sequence>MKSFEDMCALFSIILFSFTSSSWSYDPEVLLGATDGELQIKRFNHPPDGEDFAWLIDEHRHQFNLHQSDSQSSEIAQTQLSQTLSFQQPLTSSSENLEQLLSVYPQDPIIQSPQLTKELRDSVHIFQPELEQFNSHGHFVPNYRNLNGPPGSFWTHPLLQVQSIEEAELPKPYLSSQGHNKNLVNYSVANNNFIEPRFIPYIFENDITSSTFSPRTKVSDLVPDWIQSFENRNLGESLDHEIPTAGLSGASFLHENHLRHPNYSPEEFREENISCHPSPQSDIDLELFLNDLIHSPPHQVEEKENGSLGFFEVPKSAPQGVSDQSNHNKNPEFKIGKGLKSGSTSESSISNSPLSAIQQIRSLNPNVELHSNNFNFNSYSDRDAVAQLRGEIYLNNVESLSSQEKADNENNNFRKERQLRKKQKLSESQKLRNNYMKDFTQQSNFFSKQIQKKLQPGSSDLNNQLSLIMPTKNLMLSGNKKMKNIIDLISQEDNKCNTNTIENGKRTRKSSKSLVDKTSKNEGKAATLKKGKEQKNYQEGFNTKVGHLAYFGKHHVLKKPSIFKAESIYLKELQGWENIILKKTTKVVNTNSIFPEKFSTTRRKKSLKLAESYNSNNIFHNSKIGEANNIKEKQLQDLMMEDKFMFNSVFFEQIIKKIKRIEDIFLKSAFLNFLAPIRQRLVRLQTDVFYISPVEVSSFFYSNVNLNIDLDKYKGLIKETESSKVESQVFKLPDNIINWIESLTKQSIFYQRNNICILGKSWSKRISVITDIRKKFLENSLAIIK</sequence>
<feature type="compositionally biased region" description="Polar residues" evidence="1">
    <location>
        <begin position="319"/>
        <end position="328"/>
    </location>
</feature>
<gene>
    <name evidence="3" type="ORF">PPACK8108_LOCUS1080</name>
</gene>
<evidence type="ECO:0000313" key="3">
    <source>
        <dbReference type="EMBL" id="CAH7666728.1"/>
    </source>
</evidence>
<keyword evidence="4" id="KW-1185">Reference proteome</keyword>
<dbReference type="Proteomes" id="UP001153365">
    <property type="component" value="Unassembled WGS sequence"/>
</dbReference>
<organism evidence="3 4">
    <name type="scientific">Phakopsora pachyrhizi</name>
    <name type="common">Asian soybean rust disease fungus</name>
    <dbReference type="NCBI Taxonomy" id="170000"/>
    <lineage>
        <taxon>Eukaryota</taxon>
        <taxon>Fungi</taxon>
        <taxon>Dikarya</taxon>
        <taxon>Basidiomycota</taxon>
        <taxon>Pucciniomycotina</taxon>
        <taxon>Pucciniomycetes</taxon>
        <taxon>Pucciniales</taxon>
        <taxon>Phakopsoraceae</taxon>
        <taxon>Phakopsora</taxon>
    </lineage>
</organism>
<evidence type="ECO:0000313" key="4">
    <source>
        <dbReference type="Proteomes" id="UP001153365"/>
    </source>
</evidence>
<comment type="caution">
    <text evidence="3">The sequence shown here is derived from an EMBL/GenBank/DDBJ whole genome shotgun (WGS) entry which is preliminary data.</text>
</comment>
<reference evidence="3" key="1">
    <citation type="submission" date="2022-06" db="EMBL/GenBank/DDBJ databases">
        <authorList>
            <consortium name="SYNGENTA / RWTH Aachen University"/>
        </authorList>
    </citation>
    <scope>NUCLEOTIDE SEQUENCE</scope>
</reference>
<dbReference type="AlphaFoldDB" id="A0AAV0AHD5"/>
<evidence type="ECO:0000256" key="1">
    <source>
        <dbReference type="SAM" id="MobiDB-lite"/>
    </source>
</evidence>
<accession>A0AAV0AHD5</accession>
<feature type="region of interest" description="Disordered" evidence="1">
    <location>
        <begin position="499"/>
        <end position="531"/>
    </location>
</feature>
<name>A0AAV0AHD5_PHAPC</name>
<feature type="region of interest" description="Disordered" evidence="1">
    <location>
        <begin position="314"/>
        <end position="353"/>
    </location>
</feature>
<evidence type="ECO:0000256" key="2">
    <source>
        <dbReference type="SAM" id="SignalP"/>
    </source>
</evidence>
<feature type="compositionally biased region" description="Low complexity" evidence="1">
    <location>
        <begin position="341"/>
        <end position="353"/>
    </location>
</feature>
<feature type="region of interest" description="Disordered" evidence="1">
    <location>
        <begin position="401"/>
        <end position="433"/>
    </location>
</feature>
<feature type="non-terminal residue" evidence="3">
    <location>
        <position position="785"/>
    </location>
</feature>